<dbReference type="Gene3D" id="3.30.300.160">
    <property type="entry name" value="Type II secretion system, protein E, N-terminal domain"/>
    <property type="match status" value="1"/>
</dbReference>
<dbReference type="InterPro" id="IPR001482">
    <property type="entry name" value="T2SS/T4SS_dom"/>
</dbReference>
<accession>A0A5B1CNH9</accession>
<organism evidence="6 7">
    <name type="scientific">Rubripirellula obstinata</name>
    <dbReference type="NCBI Taxonomy" id="406547"/>
    <lineage>
        <taxon>Bacteria</taxon>
        <taxon>Pseudomonadati</taxon>
        <taxon>Planctomycetota</taxon>
        <taxon>Planctomycetia</taxon>
        <taxon>Pirellulales</taxon>
        <taxon>Pirellulaceae</taxon>
        <taxon>Rubripirellula</taxon>
    </lineage>
</organism>
<sequence>MRRLGDILVEQGVLTADEMEAAFSSKPRNIMLGDWLVEQKLLSTAELGHALAEQFEVPYVDIDPSNINPQIARLIPEDFARSRQAGAIDIKGHMMTLAMVAPDDIETIAEAELMTGYQIHPAVAMADDIVALVSRIYDDRSVARQTIVDMKMVELHEHSTEEIDPSNSVMVAEQEDAPVVRLVQAILSGAVNAGASDVHLEPLKPEMRVRYRVDGELQQVMTIPNHIEESVISRIKVMADMDTTENRRPQDGHLNVFDGGKRVGFRVSGIPTVDGQKIVLRLLDEGGKTFQLENIGLTERDYSMLREMIDKPHGMFVVTGPTGSGKSTTLYAALQFLNRVDRNIVTVEDPVEFRLPGINQVQSDNEFGMGFANALKFIMRQDPDVIMVGEIRDSETATTAIQAALTGHLLISTLHTNDAVGAVARLGDLGVDNFKIAGSLLGSVAQRLLRCVCENCKRAVPANEKLLNAIDPEGTVDRSAKFFKGEGCKKCLGSGFAGRIPIFEIMPITPEITVAIEAGVPNSKLHQLAVEAGMVELPRAGLEQALAGRTSIEEVYFKTSGDRRSSDAGQSSGSNKTNSGNIARRDTDVA</sequence>
<feature type="region of interest" description="Disordered" evidence="4">
    <location>
        <begin position="558"/>
        <end position="590"/>
    </location>
</feature>
<dbReference type="Pfam" id="PF05157">
    <property type="entry name" value="MshEN"/>
    <property type="match status" value="1"/>
</dbReference>
<dbReference type="CDD" id="cd01129">
    <property type="entry name" value="PulE-GspE-like"/>
    <property type="match status" value="1"/>
</dbReference>
<dbReference type="FunFam" id="3.40.50.300:FF:000398">
    <property type="entry name" value="Type IV pilus assembly ATPase PilB"/>
    <property type="match status" value="1"/>
</dbReference>
<proteinExistence type="inferred from homology"/>
<gene>
    <name evidence="6" type="primary">epsE_4</name>
    <name evidence="6" type="ORF">LF1_38960</name>
</gene>
<comment type="similarity">
    <text evidence="1">Belongs to the GSP E family.</text>
</comment>
<reference evidence="6 7" key="1">
    <citation type="submission" date="2019-08" db="EMBL/GenBank/DDBJ databases">
        <title>Deep-cultivation of Planctomycetes and their phenomic and genomic characterization uncovers novel biology.</title>
        <authorList>
            <person name="Wiegand S."/>
            <person name="Jogler M."/>
            <person name="Boedeker C."/>
            <person name="Pinto D."/>
            <person name="Vollmers J."/>
            <person name="Rivas-Marin E."/>
            <person name="Kohn T."/>
            <person name="Peeters S.H."/>
            <person name="Heuer A."/>
            <person name="Rast P."/>
            <person name="Oberbeckmann S."/>
            <person name="Bunk B."/>
            <person name="Jeske O."/>
            <person name="Meyerdierks A."/>
            <person name="Storesund J.E."/>
            <person name="Kallscheuer N."/>
            <person name="Luecker S."/>
            <person name="Lage O.M."/>
            <person name="Pohl T."/>
            <person name="Merkel B.J."/>
            <person name="Hornburger P."/>
            <person name="Mueller R.-W."/>
            <person name="Bruemmer F."/>
            <person name="Labrenz M."/>
            <person name="Spormann A.M."/>
            <person name="Op Den Camp H."/>
            <person name="Overmann J."/>
            <person name="Amann R."/>
            <person name="Jetten M.S.M."/>
            <person name="Mascher T."/>
            <person name="Medema M.H."/>
            <person name="Devos D.P."/>
            <person name="Kaster A.-K."/>
            <person name="Ovreas L."/>
            <person name="Rohde M."/>
            <person name="Galperin M.Y."/>
            <person name="Jogler C."/>
        </authorList>
    </citation>
    <scope>NUCLEOTIDE SEQUENCE [LARGE SCALE GENOMIC DNA]</scope>
    <source>
        <strain evidence="6 7">LF1</strain>
    </source>
</reference>
<dbReference type="Proteomes" id="UP000322699">
    <property type="component" value="Unassembled WGS sequence"/>
</dbReference>
<dbReference type="GO" id="GO:0005524">
    <property type="term" value="F:ATP binding"/>
    <property type="evidence" value="ECO:0007669"/>
    <property type="project" value="UniProtKB-KW"/>
</dbReference>
<dbReference type="PANTHER" id="PTHR30258">
    <property type="entry name" value="TYPE II SECRETION SYSTEM PROTEIN GSPE-RELATED"/>
    <property type="match status" value="1"/>
</dbReference>
<dbReference type="RefSeq" id="WP_084422770.1">
    <property type="nucleotide sequence ID" value="NZ_LWSK01000074.1"/>
</dbReference>
<evidence type="ECO:0000256" key="1">
    <source>
        <dbReference type="ARBA" id="ARBA00006611"/>
    </source>
</evidence>
<keyword evidence="3" id="KW-0067">ATP-binding</keyword>
<keyword evidence="2" id="KW-0547">Nucleotide-binding</keyword>
<dbReference type="SMART" id="SM00382">
    <property type="entry name" value="AAA"/>
    <property type="match status" value="1"/>
</dbReference>
<comment type="caution">
    <text evidence="6">The sequence shown here is derived from an EMBL/GenBank/DDBJ whole genome shotgun (WGS) entry which is preliminary data.</text>
</comment>
<dbReference type="GO" id="GO:0016887">
    <property type="term" value="F:ATP hydrolysis activity"/>
    <property type="evidence" value="ECO:0007669"/>
    <property type="project" value="TreeGrafter"/>
</dbReference>
<dbReference type="EMBL" id="VRLW01000001">
    <property type="protein sequence ID" value="KAA1261349.1"/>
    <property type="molecule type" value="Genomic_DNA"/>
</dbReference>
<dbReference type="InterPro" id="IPR037257">
    <property type="entry name" value="T2SS_E_N_sf"/>
</dbReference>
<dbReference type="InterPro" id="IPR003593">
    <property type="entry name" value="AAA+_ATPase"/>
</dbReference>
<evidence type="ECO:0000259" key="5">
    <source>
        <dbReference type="PROSITE" id="PS00662"/>
    </source>
</evidence>
<feature type="compositionally biased region" description="Polar residues" evidence="4">
    <location>
        <begin position="567"/>
        <end position="581"/>
    </location>
</feature>
<feature type="domain" description="Bacterial type II secretion system protein E" evidence="5">
    <location>
        <begin position="379"/>
        <end position="393"/>
    </location>
</feature>
<dbReference type="InterPro" id="IPR007831">
    <property type="entry name" value="T2SS_GspE_N"/>
</dbReference>
<evidence type="ECO:0000256" key="4">
    <source>
        <dbReference type="SAM" id="MobiDB-lite"/>
    </source>
</evidence>
<dbReference type="PANTHER" id="PTHR30258:SF1">
    <property type="entry name" value="PROTEIN TRANSPORT PROTEIN HOFB HOMOLOG"/>
    <property type="match status" value="1"/>
</dbReference>
<evidence type="ECO:0000313" key="6">
    <source>
        <dbReference type="EMBL" id="KAA1261349.1"/>
    </source>
</evidence>
<dbReference type="Gene3D" id="3.40.50.300">
    <property type="entry name" value="P-loop containing nucleotide triphosphate hydrolases"/>
    <property type="match status" value="1"/>
</dbReference>
<dbReference type="SUPFAM" id="SSF52540">
    <property type="entry name" value="P-loop containing nucleoside triphosphate hydrolases"/>
    <property type="match status" value="1"/>
</dbReference>
<dbReference type="PROSITE" id="PS00662">
    <property type="entry name" value="T2SP_E"/>
    <property type="match status" value="1"/>
</dbReference>
<evidence type="ECO:0000256" key="2">
    <source>
        <dbReference type="ARBA" id="ARBA00022741"/>
    </source>
</evidence>
<dbReference type="Gene3D" id="3.30.450.90">
    <property type="match status" value="1"/>
</dbReference>
<dbReference type="OrthoDB" id="244550at2"/>
<evidence type="ECO:0000256" key="3">
    <source>
        <dbReference type="ARBA" id="ARBA00022840"/>
    </source>
</evidence>
<dbReference type="Pfam" id="PF00437">
    <property type="entry name" value="T2SSE"/>
    <property type="match status" value="1"/>
</dbReference>
<dbReference type="SUPFAM" id="SSF160246">
    <property type="entry name" value="EspE N-terminal domain-like"/>
    <property type="match status" value="1"/>
</dbReference>
<keyword evidence="7" id="KW-1185">Reference proteome</keyword>
<dbReference type="GO" id="GO:0005886">
    <property type="term" value="C:plasma membrane"/>
    <property type="evidence" value="ECO:0007669"/>
    <property type="project" value="TreeGrafter"/>
</dbReference>
<protein>
    <submittedName>
        <fullName evidence="6">Type II secretion system protein E</fullName>
    </submittedName>
</protein>
<evidence type="ECO:0000313" key="7">
    <source>
        <dbReference type="Proteomes" id="UP000322699"/>
    </source>
</evidence>
<dbReference type="AlphaFoldDB" id="A0A5B1CNH9"/>
<name>A0A5B1CNH9_9BACT</name>
<dbReference type="InterPro" id="IPR027417">
    <property type="entry name" value="P-loop_NTPase"/>
</dbReference>